<dbReference type="SMART" id="SM00066">
    <property type="entry name" value="GAL4"/>
    <property type="match status" value="1"/>
</dbReference>
<keyword evidence="9" id="KW-1133">Transmembrane helix</keyword>
<sequence>MPTSTIAERRPKYRTSCDSCQAAKVGCSHDKPSCRRCSIQKLECVYSPSRRKGRPRAKAQTAEDAARGESNAGPNSRLRSTAATPASNSGTSGVTNDAALGVIAREPPLPEPIRLSDPWTPGGAFDAPNAGGTMDESSMPSTVTSLDFYSATTPMGLDEAFGFPVMPFALEDSSGPTDAALIENYDPGALLSAKMLAVNDSTPFSLLDSQSSTQKRHSNNEFAQYLAQEPDRPARAESMSGLDSVSSFNQMFDDTSDIVPGMGNVLQDAHSSAFFSTARRGDGGDEIVSSEEESWSLCDVRPLAKRRRSSCNCVSAILQRIQSVKAGKQNKGPISIDCALVMENEVRECLSRLQRCKSCSQDSTSHLLALISVRMMLSLLRTTVDDEFMSRPRRKSVASSDGQLSTSKGDRSNLYIGNFKVPSKARYRFLRGALQARFSRLLLLIEEREKLVNGVGRDCFAKSASVLLGDISQDLRTITGCLKPVPGQLRVRILKFLSFVQSFTVSLGRLGLSFAMSTSLADRAVFISQSLRIRPLASGALVVLSLVLIILYLDYLNYHKQRKRLGDVPILGDESYIRRRLRLTSAQVNLRKVLQRGYDTFTKNSKIWAFRGQHDDYVLIMPPGTPEEVKNIGADRLSFLQAVEESYHFRLHTNILYRSHVDAVRQSVNKNLSNEPRAAFLTIWHLTHLVAASFLIGPEFSRKAEYIKAIETYCLVVPLFVHVYFRVPAPLRRIFWYLSPQGFSIRACIKKLKAFIVPEVRRTVDAWKKGERAREQFTLLGAILEVKVERGQLKREMSKAEEERQIDIFSDEVIFTGFDSAGPVACLVTQLLYESIQHEHIVEPLRNEVRAALTSSDGEWSDQAMSSLPRLESFTRETLRVDGPTLFSVTRSVLQPMQLKCGMELRPGHIITSPAWLVHNDEDIYPKAHEFNPYRFYDEKTNTATTKATTASEKFLGYGYGSQICPGRHLGIRMSQMLFAKMLMRYDAEFEDKQRGKPENDIMPGQVLPPYEAKMILRTRAKGDREKA</sequence>
<evidence type="ECO:0000313" key="11">
    <source>
        <dbReference type="EMBL" id="KAF2092849.1"/>
    </source>
</evidence>
<dbReference type="GO" id="GO:0000981">
    <property type="term" value="F:DNA-binding transcription factor activity, RNA polymerase II-specific"/>
    <property type="evidence" value="ECO:0007669"/>
    <property type="project" value="InterPro"/>
</dbReference>
<dbReference type="GO" id="GO:0005506">
    <property type="term" value="F:iron ion binding"/>
    <property type="evidence" value="ECO:0007669"/>
    <property type="project" value="InterPro"/>
</dbReference>
<proteinExistence type="inferred from homology"/>
<dbReference type="Gene3D" id="1.10.630.10">
    <property type="entry name" value="Cytochrome P450"/>
    <property type="match status" value="1"/>
</dbReference>
<keyword evidence="5 7" id="KW-0408">Iron</keyword>
<keyword evidence="6" id="KW-0539">Nucleus</keyword>
<dbReference type="GO" id="GO:0020037">
    <property type="term" value="F:heme binding"/>
    <property type="evidence" value="ECO:0007669"/>
    <property type="project" value="InterPro"/>
</dbReference>
<reference evidence="11" key="1">
    <citation type="journal article" date="2020" name="Stud. Mycol.">
        <title>101 Dothideomycetes genomes: a test case for predicting lifestyles and emergence of pathogens.</title>
        <authorList>
            <person name="Haridas S."/>
            <person name="Albert R."/>
            <person name="Binder M."/>
            <person name="Bloem J."/>
            <person name="Labutti K."/>
            <person name="Salamov A."/>
            <person name="Andreopoulos B."/>
            <person name="Baker S."/>
            <person name="Barry K."/>
            <person name="Bills G."/>
            <person name="Bluhm B."/>
            <person name="Cannon C."/>
            <person name="Castanera R."/>
            <person name="Culley D."/>
            <person name="Daum C."/>
            <person name="Ezra D."/>
            <person name="Gonzalez J."/>
            <person name="Henrissat B."/>
            <person name="Kuo A."/>
            <person name="Liang C."/>
            <person name="Lipzen A."/>
            <person name="Lutzoni F."/>
            <person name="Magnuson J."/>
            <person name="Mondo S."/>
            <person name="Nolan M."/>
            <person name="Ohm R."/>
            <person name="Pangilinan J."/>
            <person name="Park H.-J."/>
            <person name="Ramirez L."/>
            <person name="Alfaro M."/>
            <person name="Sun H."/>
            <person name="Tritt A."/>
            <person name="Yoshinaga Y."/>
            <person name="Zwiers L.-H."/>
            <person name="Turgeon B."/>
            <person name="Goodwin S."/>
            <person name="Spatafora J."/>
            <person name="Crous P."/>
            <person name="Grigoriev I."/>
        </authorList>
    </citation>
    <scope>NUCLEOTIDE SEQUENCE</scope>
    <source>
        <strain evidence="11">CBS 133067</strain>
    </source>
</reference>
<dbReference type="EMBL" id="ML978142">
    <property type="protein sequence ID" value="KAF2092849.1"/>
    <property type="molecule type" value="Genomic_DNA"/>
</dbReference>
<evidence type="ECO:0000259" key="10">
    <source>
        <dbReference type="PROSITE" id="PS50048"/>
    </source>
</evidence>
<evidence type="ECO:0000256" key="1">
    <source>
        <dbReference type="ARBA" id="ARBA00001971"/>
    </source>
</evidence>
<keyword evidence="3 7" id="KW-0479">Metal-binding</keyword>
<comment type="similarity">
    <text evidence="2">Belongs to the cytochrome P450 family.</text>
</comment>
<dbReference type="SUPFAM" id="SSF48264">
    <property type="entry name" value="Cytochrome P450"/>
    <property type="match status" value="1"/>
</dbReference>
<dbReference type="CDD" id="cd11041">
    <property type="entry name" value="CYP503A1-like"/>
    <property type="match status" value="1"/>
</dbReference>
<dbReference type="InterPro" id="IPR001138">
    <property type="entry name" value="Zn2Cys6_DnaBD"/>
</dbReference>
<evidence type="ECO:0000256" key="3">
    <source>
        <dbReference type="ARBA" id="ARBA00022723"/>
    </source>
</evidence>
<dbReference type="OrthoDB" id="3366823at2759"/>
<evidence type="ECO:0000256" key="8">
    <source>
        <dbReference type="SAM" id="MobiDB-lite"/>
    </source>
</evidence>
<evidence type="ECO:0000256" key="7">
    <source>
        <dbReference type="PIRSR" id="PIRSR602403-1"/>
    </source>
</evidence>
<keyword evidence="4" id="KW-0560">Oxidoreductase</keyword>
<dbReference type="PROSITE" id="PS50048">
    <property type="entry name" value="ZN2_CY6_FUNGAL_2"/>
    <property type="match status" value="1"/>
</dbReference>
<keyword evidence="7" id="KW-0349">Heme</keyword>
<evidence type="ECO:0000313" key="12">
    <source>
        <dbReference type="Proteomes" id="UP000799772"/>
    </source>
</evidence>
<evidence type="ECO:0000256" key="5">
    <source>
        <dbReference type="ARBA" id="ARBA00023004"/>
    </source>
</evidence>
<dbReference type="GO" id="GO:0008270">
    <property type="term" value="F:zinc ion binding"/>
    <property type="evidence" value="ECO:0007669"/>
    <property type="project" value="InterPro"/>
</dbReference>
<comment type="caution">
    <text evidence="11">The sequence shown here is derived from an EMBL/GenBank/DDBJ whole genome shotgun (WGS) entry which is preliminary data.</text>
</comment>
<evidence type="ECO:0000256" key="6">
    <source>
        <dbReference type="ARBA" id="ARBA00023242"/>
    </source>
</evidence>
<dbReference type="AlphaFoldDB" id="A0A9P4I386"/>
<dbReference type="Pfam" id="PF00067">
    <property type="entry name" value="p450"/>
    <property type="match status" value="1"/>
</dbReference>
<feature type="compositionally biased region" description="Polar residues" evidence="8">
    <location>
        <begin position="72"/>
        <end position="95"/>
    </location>
</feature>
<dbReference type="InterPro" id="IPR036396">
    <property type="entry name" value="Cyt_P450_sf"/>
</dbReference>
<dbReference type="Gene3D" id="4.10.240.10">
    <property type="entry name" value="Zn(2)-C6 fungal-type DNA-binding domain"/>
    <property type="match status" value="1"/>
</dbReference>
<feature type="binding site" description="axial binding residue" evidence="7">
    <location>
        <position position="965"/>
    </location>
    <ligand>
        <name>heme</name>
        <dbReference type="ChEBI" id="CHEBI:30413"/>
    </ligand>
    <ligandPart>
        <name>Fe</name>
        <dbReference type="ChEBI" id="CHEBI:18248"/>
    </ligandPart>
</feature>
<evidence type="ECO:0000256" key="2">
    <source>
        <dbReference type="ARBA" id="ARBA00010617"/>
    </source>
</evidence>
<keyword evidence="12" id="KW-1185">Reference proteome</keyword>
<dbReference type="PRINTS" id="PR00465">
    <property type="entry name" value="EP450IV"/>
</dbReference>
<dbReference type="InterPro" id="IPR001128">
    <property type="entry name" value="Cyt_P450"/>
</dbReference>
<keyword evidence="9" id="KW-0472">Membrane</keyword>
<dbReference type="CDD" id="cd00067">
    <property type="entry name" value="GAL4"/>
    <property type="match status" value="1"/>
</dbReference>
<dbReference type="PANTHER" id="PTHR46206">
    <property type="entry name" value="CYTOCHROME P450"/>
    <property type="match status" value="1"/>
</dbReference>
<keyword evidence="9" id="KW-0812">Transmembrane</keyword>
<dbReference type="GO" id="GO:0016705">
    <property type="term" value="F:oxidoreductase activity, acting on paired donors, with incorporation or reduction of molecular oxygen"/>
    <property type="evidence" value="ECO:0007669"/>
    <property type="project" value="InterPro"/>
</dbReference>
<dbReference type="PANTHER" id="PTHR46206:SF4">
    <property type="entry name" value="P450, PUTATIVE (EUROFUNG)-RELATED"/>
    <property type="match status" value="1"/>
</dbReference>
<evidence type="ECO:0000256" key="4">
    <source>
        <dbReference type="ARBA" id="ARBA00023002"/>
    </source>
</evidence>
<evidence type="ECO:0000256" key="9">
    <source>
        <dbReference type="SAM" id="Phobius"/>
    </source>
</evidence>
<feature type="transmembrane region" description="Helical" evidence="9">
    <location>
        <begin position="496"/>
        <end position="516"/>
    </location>
</feature>
<gene>
    <name evidence="11" type="ORF">NA57DRAFT_49561</name>
</gene>
<dbReference type="Proteomes" id="UP000799772">
    <property type="component" value="Unassembled WGS sequence"/>
</dbReference>
<feature type="domain" description="Zn(2)-C6 fungal-type" evidence="10">
    <location>
        <begin position="16"/>
        <end position="46"/>
    </location>
</feature>
<dbReference type="Pfam" id="PF00172">
    <property type="entry name" value="Zn_clus"/>
    <property type="match status" value="1"/>
</dbReference>
<protein>
    <submittedName>
        <fullName evidence="11">Cytochrome P450</fullName>
    </submittedName>
</protein>
<organism evidence="11 12">
    <name type="scientific">Rhizodiscina lignyota</name>
    <dbReference type="NCBI Taxonomy" id="1504668"/>
    <lineage>
        <taxon>Eukaryota</taxon>
        <taxon>Fungi</taxon>
        <taxon>Dikarya</taxon>
        <taxon>Ascomycota</taxon>
        <taxon>Pezizomycotina</taxon>
        <taxon>Dothideomycetes</taxon>
        <taxon>Pleosporomycetidae</taxon>
        <taxon>Aulographales</taxon>
        <taxon>Rhizodiscinaceae</taxon>
        <taxon>Rhizodiscina</taxon>
    </lineage>
</organism>
<dbReference type="SUPFAM" id="SSF57701">
    <property type="entry name" value="Zn2/Cys6 DNA-binding domain"/>
    <property type="match status" value="1"/>
</dbReference>
<dbReference type="InterPro" id="IPR036864">
    <property type="entry name" value="Zn2-C6_fun-type_DNA-bd_sf"/>
</dbReference>
<name>A0A9P4I386_9PEZI</name>
<dbReference type="InterPro" id="IPR002403">
    <property type="entry name" value="Cyt_P450_E_grp-IV"/>
</dbReference>
<feature type="transmembrane region" description="Helical" evidence="9">
    <location>
        <begin position="536"/>
        <end position="555"/>
    </location>
</feature>
<comment type="cofactor">
    <cofactor evidence="1 7">
        <name>heme</name>
        <dbReference type="ChEBI" id="CHEBI:30413"/>
    </cofactor>
</comment>
<dbReference type="GO" id="GO:0004497">
    <property type="term" value="F:monooxygenase activity"/>
    <property type="evidence" value="ECO:0007669"/>
    <property type="project" value="InterPro"/>
</dbReference>
<feature type="region of interest" description="Disordered" evidence="8">
    <location>
        <begin position="48"/>
        <end position="95"/>
    </location>
</feature>
<accession>A0A9P4I386</accession>